<reference evidence="2 3" key="1">
    <citation type="submission" date="2024-01" db="EMBL/GenBank/DDBJ databases">
        <title>The genomes of 5 underutilized Papilionoideae crops provide insights into root nodulation and disease resistanc.</title>
        <authorList>
            <person name="Jiang F."/>
        </authorList>
    </citation>
    <scope>NUCLEOTIDE SEQUENCE [LARGE SCALE GENOMIC DNA]</scope>
    <source>
        <strain evidence="2">LVBAO_FW01</strain>
        <tissue evidence="2">Leaves</tissue>
    </source>
</reference>
<organism evidence="2 3">
    <name type="scientific">Canavalia gladiata</name>
    <name type="common">Sword bean</name>
    <name type="synonym">Dolichos gladiatus</name>
    <dbReference type="NCBI Taxonomy" id="3824"/>
    <lineage>
        <taxon>Eukaryota</taxon>
        <taxon>Viridiplantae</taxon>
        <taxon>Streptophyta</taxon>
        <taxon>Embryophyta</taxon>
        <taxon>Tracheophyta</taxon>
        <taxon>Spermatophyta</taxon>
        <taxon>Magnoliopsida</taxon>
        <taxon>eudicotyledons</taxon>
        <taxon>Gunneridae</taxon>
        <taxon>Pentapetalae</taxon>
        <taxon>rosids</taxon>
        <taxon>fabids</taxon>
        <taxon>Fabales</taxon>
        <taxon>Fabaceae</taxon>
        <taxon>Papilionoideae</taxon>
        <taxon>50 kb inversion clade</taxon>
        <taxon>NPAAA clade</taxon>
        <taxon>indigoferoid/millettioid clade</taxon>
        <taxon>Phaseoleae</taxon>
        <taxon>Canavalia</taxon>
    </lineage>
</organism>
<feature type="region of interest" description="Disordered" evidence="1">
    <location>
        <begin position="142"/>
        <end position="162"/>
    </location>
</feature>
<gene>
    <name evidence="2" type="ORF">VNO77_12576</name>
</gene>
<comment type="caution">
    <text evidence="2">The sequence shown here is derived from an EMBL/GenBank/DDBJ whole genome shotgun (WGS) entry which is preliminary data.</text>
</comment>
<evidence type="ECO:0000313" key="2">
    <source>
        <dbReference type="EMBL" id="KAK7343660.1"/>
    </source>
</evidence>
<dbReference type="AlphaFoldDB" id="A0AAN9LWF7"/>
<name>A0AAN9LWF7_CANGL</name>
<evidence type="ECO:0000313" key="3">
    <source>
        <dbReference type="Proteomes" id="UP001367508"/>
    </source>
</evidence>
<proteinExistence type="predicted"/>
<protein>
    <submittedName>
        <fullName evidence="2">Uncharacterized protein</fullName>
    </submittedName>
</protein>
<keyword evidence="3" id="KW-1185">Reference proteome</keyword>
<dbReference type="Proteomes" id="UP001367508">
    <property type="component" value="Unassembled WGS sequence"/>
</dbReference>
<dbReference type="EMBL" id="JAYMYQ010000003">
    <property type="protein sequence ID" value="KAK7343660.1"/>
    <property type="molecule type" value="Genomic_DNA"/>
</dbReference>
<accession>A0AAN9LWF7</accession>
<evidence type="ECO:0000256" key="1">
    <source>
        <dbReference type="SAM" id="MobiDB-lite"/>
    </source>
</evidence>
<sequence length="162" mass="18390">MSPCKEAQVKLRKWRELSPVSTQYFTSLLTSHLSIRPKTKPLESKESKPNPLTMKNTDSSIELVTLSPTRDTFTLSLLLFTFPFPFQSNLPYPFSNSRNIHLRKQKLTRVIHRVNDRINLVVAPTFNANSLTMVHSVGRKSHAAQIQMSKPNSDLAGHSHLP</sequence>